<evidence type="ECO:0000313" key="3">
    <source>
        <dbReference type="EMBL" id="MYN04963.1"/>
    </source>
</evidence>
<dbReference type="NCBIfam" id="NF045609">
    <property type="entry name" value="EpsI_type_B"/>
    <property type="match status" value="1"/>
</dbReference>
<feature type="chain" id="PRO_5027078950" evidence="1">
    <location>
        <begin position="29"/>
        <end position="232"/>
    </location>
</feature>
<dbReference type="Pfam" id="PF11984">
    <property type="entry name" value="DUF3485"/>
    <property type="match status" value="1"/>
</dbReference>
<reference evidence="3 4" key="1">
    <citation type="submission" date="2019-12" db="EMBL/GenBank/DDBJ databases">
        <title>Novel species isolated from a subtropical stream in China.</title>
        <authorList>
            <person name="Lu H."/>
        </authorList>
    </citation>
    <scope>NUCLEOTIDE SEQUENCE [LARGE SCALE GENOMIC DNA]</scope>
    <source>
        <strain evidence="3 4">DS3</strain>
    </source>
</reference>
<gene>
    <name evidence="3" type="primary">epsI</name>
    <name evidence="3" type="ORF">GTP41_22975</name>
</gene>
<sequence>MAQLLKKPTWVSLLLALLMLSSAALTHALTPTLRMADAQGLFQLEQMVPRSFGEWEVDTRVMPLQVDPATQAKLDKIYNQTLGRTYINRSGERIMLSIAYGGDQGDNMGVHKPEVCYTAQGFTVRDGQAGALDSGFGRLPVKRLFAVAGARQEPITYWITVGRKATLPGMQQRLQELRYGLSGTVPDGMLVRVSSISGDAGAAYALQQQFVRAMLQAMDGTARTRLVGVFEG</sequence>
<dbReference type="InterPro" id="IPR054653">
    <property type="entry name" value="EpsI_type_B_pred"/>
</dbReference>
<dbReference type="EMBL" id="WWCJ01000023">
    <property type="protein sequence ID" value="MYN04963.1"/>
    <property type="molecule type" value="Genomic_DNA"/>
</dbReference>
<keyword evidence="1" id="KW-0732">Signal</keyword>
<dbReference type="Proteomes" id="UP000448575">
    <property type="component" value="Unassembled WGS sequence"/>
</dbReference>
<accession>A0A6N9HP30</accession>
<organism evidence="3 4">
    <name type="scientific">Pseudoduganella guangdongensis</name>
    <dbReference type="NCBI Taxonomy" id="2692179"/>
    <lineage>
        <taxon>Bacteria</taxon>
        <taxon>Pseudomonadati</taxon>
        <taxon>Pseudomonadota</taxon>
        <taxon>Betaproteobacteria</taxon>
        <taxon>Burkholderiales</taxon>
        <taxon>Oxalobacteraceae</taxon>
        <taxon>Telluria group</taxon>
        <taxon>Pseudoduganella</taxon>
    </lineage>
</organism>
<feature type="domain" description="Methanolan biosynthesis EpsI" evidence="2">
    <location>
        <begin position="13"/>
        <end position="219"/>
    </location>
</feature>
<evidence type="ECO:0000256" key="1">
    <source>
        <dbReference type="SAM" id="SignalP"/>
    </source>
</evidence>
<dbReference type="AlphaFoldDB" id="A0A6N9HP30"/>
<name>A0A6N9HP30_9BURK</name>
<dbReference type="NCBIfam" id="TIGR02914">
    <property type="entry name" value="EpsI_fam"/>
    <property type="match status" value="1"/>
</dbReference>
<protein>
    <submittedName>
        <fullName evidence="3">EpsI family protein</fullName>
    </submittedName>
</protein>
<keyword evidence="4" id="KW-1185">Reference proteome</keyword>
<dbReference type="InterPro" id="IPR014263">
    <property type="entry name" value="Methanolan_biosynth_EpsI"/>
</dbReference>
<proteinExistence type="predicted"/>
<evidence type="ECO:0000259" key="2">
    <source>
        <dbReference type="Pfam" id="PF11984"/>
    </source>
</evidence>
<comment type="caution">
    <text evidence="3">The sequence shown here is derived from an EMBL/GenBank/DDBJ whole genome shotgun (WGS) entry which is preliminary data.</text>
</comment>
<feature type="signal peptide" evidence="1">
    <location>
        <begin position="1"/>
        <end position="28"/>
    </location>
</feature>
<evidence type="ECO:0000313" key="4">
    <source>
        <dbReference type="Proteomes" id="UP000448575"/>
    </source>
</evidence>